<dbReference type="EMBL" id="LSBI01000006">
    <property type="protein sequence ID" value="OAQ88817.1"/>
    <property type="molecule type" value="Genomic_DNA"/>
</dbReference>
<sequence>MCRVEPVPVSLVAYRRKAAVAVRQGASPPSPNPDAPRCAGSQARPVALQGIRCLVEPCSCNAGTASRVSAPMDQGPRRSEFPFPRPGCTAPLLDQDARRTPQKAIGEPTAVPLLDVSRFPIHRRHRTPGHFAIVIHASRRLVWTLGASTPGVKGAFSRNRTPCVD</sequence>
<organism evidence="2 3">
    <name type="scientific">Purpureocillium lilacinum</name>
    <name type="common">Paecilomyces lilacinus</name>
    <dbReference type="NCBI Taxonomy" id="33203"/>
    <lineage>
        <taxon>Eukaryota</taxon>
        <taxon>Fungi</taxon>
        <taxon>Dikarya</taxon>
        <taxon>Ascomycota</taxon>
        <taxon>Pezizomycotina</taxon>
        <taxon>Sordariomycetes</taxon>
        <taxon>Hypocreomycetidae</taxon>
        <taxon>Hypocreales</taxon>
        <taxon>Ophiocordycipitaceae</taxon>
        <taxon>Purpureocillium</taxon>
    </lineage>
</organism>
<proteinExistence type="predicted"/>
<feature type="region of interest" description="Disordered" evidence="1">
    <location>
        <begin position="21"/>
        <end position="40"/>
    </location>
</feature>
<dbReference type="Proteomes" id="UP000078340">
    <property type="component" value="Unassembled WGS sequence"/>
</dbReference>
<dbReference type="AlphaFoldDB" id="A0A179HF27"/>
<evidence type="ECO:0000256" key="1">
    <source>
        <dbReference type="SAM" id="MobiDB-lite"/>
    </source>
</evidence>
<name>A0A179HF27_PURLI</name>
<comment type="caution">
    <text evidence="2">The sequence shown here is derived from an EMBL/GenBank/DDBJ whole genome shotgun (WGS) entry which is preliminary data.</text>
</comment>
<evidence type="ECO:0000313" key="2">
    <source>
        <dbReference type="EMBL" id="OAQ88817.1"/>
    </source>
</evidence>
<accession>A0A179HF27</accession>
<evidence type="ECO:0000313" key="3">
    <source>
        <dbReference type="Proteomes" id="UP000078340"/>
    </source>
</evidence>
<gene>
    <name evidence="2" type="ORF">VFPFJ_07282</name>
</gene>
<protein>
    <submittedName>
        <fullName evidence="2">Uncharacterized protein</fullName>
    </submittedName>
</protein>
<reference evidence="2 3" key="1">
    <citation type="submission" date="2016-02" db="EMBL/GenBank/DDBJ databases">
        <title>Biosynthesis of antibiotic leucinostatins and their inhibition on Phytophthora in bio-control Purpureocillium lilacinum.</title>
        <authorList>
            <person name="Wang G."/>
            <person name="Liu Z."/>
            <person name="Lin R."/>
            <person name="Li E."/>
            <person name="Mao Z."/>
            <person name="Ling J."/>
            <person name="Yin W."/>
            <person name="Xie B."/>
        </authorList>
    </citation>
    <scope>NUCLEOTIDE SEQUENCE [LARGE SCALE GENOMIC DNA]</scope>
    <source>
        <strain evidence="2">PLFJ-1</strain>
    </source>
</reference>
<feature type="region of interest" description="Disordered" evidence="1">
    <location>
        <begin position="65"/>
        <end position="87"/>
    </location>
</feature>